<feature type="signal peptide" evidence="1">
    <location>
        <begin position="1"/>
        <end position="22"/>
    </location>
</feature>
<reference evidence="2" key="1">
    <citation type="submission" date="2023-09" db="EMBL/GenBank/DDBJ databases">
        <title>30 novel species of actinomycetes from the DSMZ collection.</title>
        <authorList>
            <person name="Nouioui I."/>
        </authorList>
    </citation>
    <scope>NUCLEOTIDE SEQUENCE</scope>
    <source>
        <strain evidence="2">DSM 115977</strain>
    </source>
</reference>
<feature type="chain" id="PRO_5046865203" description="DUF4402 domain-containing protein" evidence="1">
    <location>
        <begin position="23"/>
        <end position="177"/>
    </location>
</feature>
<name>A0ABU2WW25_9ACTN</name>
<dbReference type="EMBL" id="JAVRFL010000011">
    <property type="protein sequence ID" value="MDT0529571.1"/>
    <property type="molecule type" value="Genomic_DNA"/>
</dbReference>
<sequence>MRLLAALLGAILILVTASPVDAAPSGRTVRLARTVGVDITVPASVNLGSGFTGGTLTRQLGTVEVRDSRGQVNPNVWVATVAATVFVTGAGGAQRTIANDRVSYWSGPVTRSTGGGTLVPGQPTSAQAVTLNVVREAFRKTAGNGNNTVAWVPTIRIAIPAGVVGGTYRGTITHSVT</sequence>
<gene>
    <name evidence="2" type="ORF">RM555_11285</name>
</gene>
<organism evidence="2 3">
    <name type="scientific">Micromonospora reichwaldensis</name>
    <dbReference type="NCBI Taxonomy" id="3075516"/>
    <lineage>
        <taxon>Bacteria</taxon>
        <taxon>Bacillati</taxon>
        <taxon>Actinomycetota</taxon>
        <taxon>Actinomycetes</taxon>
        <taxon>Micromonosporales</taxon>
        <taxon>Micromonosporaceae</taxon>
        <taxon>Micromonospora</taxon>
    </lineage>
</organism>
<keyword evidence="3" id="KW-1185">Reference proteome</keyword>
<accession>A0ABU2WW25</accession>
<protein>
    <recommendedName>
        <fullName evidence="4">DUF4402 domain-containing protein</fullName>
    </recommendedName>
</protein>
<evidence type="ECO:0000313" key="2">
    <source>
        <dbReference type="EMBL" id="MDT0529571.1"/>
    </source>
</evidence>
<evidence type="ECO:0000256" key="1">
    <source>
        <dbReference type="SAM" id="SignalP"/>
    </source>
</evidence>
<dbReference type="Proteomes" id="UP001180973">
    <property type="component" value="Unassembled WGS sequence"/>
</dbReference>
<proteinExistence type="predicted"/>
<comment type="caution">
    <text evidence="2">The sequence shown here is derived from an EMBL/GenBank/DDBJ whole genome shotgun (WGS) entry which is preliminary data.</text>
</comment>
<evidence type="ECO:0008006" key="4">
    <source>
        <dbReference type="Google" id="ProtNLM"/>
    </source>
</evidence>
<dbReference type="RefSeq" id="WP_311411691.1">
    <property type="nucleotide sequence ID" value="NZ_JAVRFL010000011.1"/>
</dbReference>
<evidence type="ECO:0000313" key="3">
    <source>
        <dbReference type="Proteomes" id="UP001180973"/>
    </source>
</evidence>
<keyword evidence="1" id="KW-0732">Signal</keyword>